<dbReference type="EMBL" id="JACRTI010000013">
    <property type="protein sequence ID" value="MBC8601599.1"/>
    <property type="molecule type" value="Genomic_DNA"/>
</dbReference>
<dbReference type="AlphaFoldDB" id="A0A3D8HGP0"/>
<keyword evidence="4" id="KW-1185">Reference proteome</keyword>
<reference evidence="2 3" key="1">
    <citation type="submission" date="2018-07" db="EMBL/GenBank/DDBJ databases">
        <title>Parabacteroides acidifaciens nov. sp., isolated from human feces.</title>
        <authorList>
            <person name="Wang Y.J."/>
        </authorList>
    </citation>
    <scope>NUCLEOTIDE SEQUENCE [LARGE SCALE GENOMIC DNA]</scope>
    <source>
        <strain evidence="2 3">426-9</strain>
    </source>
</reference>
<accession>A0A3D8HGP0</accession>
<sequence length="99" mass="11344">MKRHIHLILFLSIVSLGACQKQSHIFPLFQEAEILMGSRPDSSLYLLESVQSPENLPVAEYASWCLLITQAWDKNYVEHTSDSLIDVAEQKQLIKEMDL</sequence>
<name>A0A3D8HGP0_9BACT</name>
<organism evidence="2 3">
    <name type="scientific">Parabacteroides acidifaciens</name>
    <dbReference type="NCBI Taxonomy" id="2290935"/>
    <lineage>
        <taxon>Bacteria</taxon>
        <taxon>Pseudomonadati</taxon>
        <taxon>Bacteroidota</taxon>
        <taxon>Bacteroidia</taxon>
        <taxon>Bacteroidales</taxon>
        <taxon>Tannerellaceae</taxon>
        <taxon>Parabacteroides</taxon>
    </lineage>
</organism>
<dbReference type="EMBL" id="QREV01000013">
    <property type="protein sequence ID" value="RDU49747.1"/>
    <property type="molecule type" value="Genomic_DNA"/>
</dbReference>
<comment type="caution">
    <text evidence="2">The sequence shown here is derived from an EMBL/GenBank/DDBJ whole genome shotgun (WGS) entry which is preliminary data.</text>
</comment>
<dbReference type="Proteomes" id="UP000629596">
    <property type="component" value="Unassembled WGS sequence"/>
</dbReference>
<dbReference type="RefSeq" id="WP_115499090.1">
    <property type="nucleotide sequence ID" value="NZ_JACRTI010000013.1"/>
</dbReference>
<evidence type="ECO:0000313" key="3">
    <source>
        <dbReference type="Proteomes" id="UP000256321"/>
    </source>
</evidence>
<proteinExistence type="predicted"/>
<protein>
    <submittedName>
        <fullName evidence="2">Uncharacterized protein</fullName>
    </submittedName>
</protein>
<evidence type="ECO:0000313" key="1">
    <source>
        <dbReference type="EMBL" id="MBC8601599.1"/>
    </source>
</evidence>
<dbReference type="Proteomes" id="UP000256321">
    <property type="component" value="Unassembled WGS sequence"/>
</dbReference>
<evidence type="ECO:0000313" key="2">
    <source>
        <dbReference type="EMBL" id="RDU49747.1"/>
    </source>
</evidence>
<dbReference type="PROSITE" id="PS51257">
    <property type="entry name" value="PROKAR_LIPOPROTEIN"/>
    <property type="match status" value="1"/>
</dbReference>
<reference evidence="1 4" key="2">
    <citation type="submission" date="2020-08" db="EMBL/GenBank/DDBJ databases">
        <title>Genome public.</title>
        <authorList>
            <person name="Liu C."/>
            <person name="Sun Q."/>
        </authorList>
    </citation>
    <scope>NUCLEOTIDE SEQUENCE [LARGE SCALE GENOMIC DNA]</scope>
    <source>
        <strain evidence="1 4">426_9</strain>
    </source>
</reference>
<evidence type="ECO:0000313" key="4">
    <source>
        <dbReference type="Proteomes" id="UP000629596"/>
    </source>
</evidence>
<gene>
    <name evidence="2" type="ORF">DWU89_07835</name>
    <name evidence="1" type="ORF">H8784_07665</name>
</gene>